<dbReference type="Proteomes" id="UP000019335">
    <property type="component" value="Unassembled WGS sequence"/>
</dbReference>
<sequence length="1168" mass="127233">MKRADADMDDLLPSFPVHASGQGEDWEEEEEEEGEAGGGEEGGKEGQLLLPRMDRLPEASKALGNVRLPILDRKEEIVRAIATHPVVIIEGETGCGKSTQVPKFIIQADPLARLAITTPTRKAATNLAKEVARQLGEDVGRTVGYRIGNDRSADKDRARILFVTAGWLLQKLVHSQGRALYSHVLLDEVHERSIESDLLCFILRDRLSAASSSGQAAPKLILMSATLQSSIFQDYFHPALLGSSPPPSSSSSDALSHLVSCERTGNGGIPGRESTKEGTGTSGVGRAGFYEKEEEWREGGKEEDDDEEKDEEVPTLHVGAKSPFSVTEVYLEDLRGFCAFLEADLALSCFVDSMVKRGESMAGSKPALEEKMMTIAVKLLSSLVAPGQVALVFVAGMADIEDLHTHFSDLLPPHKLASLEILPFHSLISVEETDKVFEPSPTRSKIIIATNIAEASLTINDVKFVVDFGVAKALRYDILEHRTVLGYSWVSQASANQRRGRTGRVCDGFVIRLYTRAFFASLSPHDEPEILTKPLDAVILQMKIMEFPDPIQALMRCITPPEVEQVTAATGYLFEIGALEANDATSPTTALGPLLNTLGVDLPIARMMILGCVLGVGLEAIVMAASLCLPQDVFRLPHPTFSKSIPAFFHEMGRVQFYKEAYSYGLASDPLTTLVVFSAFLRMVQDTSSSLAASSVGPTTVRGKRELKKRQRDWCTERGLVSRTLDRLHMVVKDLSRKLSLHSDGSLPTFEEVHKTLVRPTYVQELLRDQEKIFLLRSLLLGSFHANLLRGTMSARGNSEEDDRKLVIRRPPAEIIRCTSLGDILGMEEDMSKIQSTKNGRDLEVLFLPADLRAGRRDTEASSALPSSTMPSPDAVSASPLAPFPPFGPGQHGFRDVHFAVKALLNSKTGLSLKVENPTLGAAKHEEEDGDEEEEEEEEEGARGGKKKRRGTLGSQTKEKGNARLLELDVIGKYAMQWKCLKMDVRVGFPKASILRNAAVSCTALSKLPSSSSPAPGPSVLYAVTPQISKFLSREQIPFYSAPRATLLPFPESLLAVLIAVFSRNEVISFRHLRSDAEEVIAEMLEGEAEEGEEVRKEGGNGGGRRGGQGGLRNGSYRESGGTSRELASRRREGGSGSPTLASSPSTCYESSTTSVAPYPRLLRGKDG</sequence>
<feature type="compositionally biased region" description="Acidic residues" evidence="6">
    <location>
        <begin position="24"/>
        <end position="35"/>
    </location>
</feature>
<dbReference type="EMBL" id="AZIL01002839">
    <property type="protein sequence ID" value="EWM20730.1"/>
    <property type="molecule type" value="Genomic_DNA"/>
</dbReference>
<comment type="similarity">
    <text evidence="1">Belongs to the DEAD box helicase family. DEAH subfamily.</text>
</comment>
<dbReference type="PROSITE" id="PS51192">
    <property type="entry name" value="HELICASE_ATP_BIND_1"/>
    <property type="match status" value="1"/>
</dbReference>
<evidence type="ECO:0000256" key="4">
    <source>
        <dbReference type="ARBA" id="ARBA00022806"/>
    </source>
</evidence>
<evidence type="ECO:0000256" key="1">
    <source>
        <dbReference type="ARBA" id="ARBA00008792"/>
    </source>
</evidence>
<dbReference type="Pfam" id="PF00270">
    <property type="entry name" value="DEAD"/>
    <property type="match status" value="1"/>
</dbReference>
<gene>
    <name evidence="9" type="ORF">Naga_100458g1</name>
</gene>
<feature type="compositionally biased region" description="Polar residues" evidence="6">
    <location>
        <begin position="1138"/>
        <end position="1156"/>
    </location>
</feature>
<dbReference type="SUPFAM" id="SSF52540">
    <property type="entry name" value="P-loop containing nucleoside triphosphate hydrolases"/>
    <property type="match status" value="1"/>
</dbReference>
<dbReference type="GO" id="GO:0003723">
    <property type="term" value="F:RNA binding"/>
    <property type="evidence" value="ECO:0007669"/>
    <property type="project" value="TreeGrafter"/>
</dbReference>
<name>W7T0X5_9STRA</name>
<accession>W7T0X5</accession>
<dbReference type="PROSITE" id="PS00690">
    <property type="entry name" value="DEAH_ATP_HELICASE"/>
    <property type="match status" value="1"/>
</dbReference>
<dbReference type="InterPro" id="IPR011545">
    <property type="entry name" value="DEAD/DEAH_box_helicase_dom"/>
</dbReference>
<dbReference type="CDD" id="cd18791">
    <property type="entry name" value="SF2_C_RHA"/>
    <property type="match status" value="1"/>
</dbReference>
<keyword evidence="3" id="KW-0378">Hydrolase</keyword>
<dbReference type="Gene3D" id="1.20.120.1080">
    <property type="match status" value="1"/>
</dbReference>
<feature type="compositionally biased region" description="Acidic residues" evidence="6">
    <location>
        <begin position="301"/>
        <end position="313"/>
    </location>
</feature>
<dbReference type="SMART" id="SM00487">
    <property type="entry name" value="DEXDc"/>
    <property type="match status" value="1"/>
</dbReference>
<keyword evidence="4 9" id="KW-0347">Helicase</keyword>
<dbReference type="AlphaFoldDB" id="W7T0X5"/>
<evidence type="ECO:0000256" key="3">
    <source>
        <dbReference type="ARBA" id="ARBA00022801"/>
    </source>
</evidence>
<feature type="region of interest" description="Disordered" evidence="6">
    <location>
        <begin position="916"/>
        <end position="957"/>
    </location>
</feature>
<dbReference type="InterPro" id="IPR001650">
    <property type="entry name" value="Helicase_C-like"/>
</dbReference>
<dbReference type="OrthoDB" id="66977at2759"/>
<dbReference type="Gene3D" id="3.40.50.300">
    <property type="entry name" value="P-loop containing nucleotide triphosphate hydrolases"/>
    <property type="match status" value="2"/>
</dbReference>
<evidence type="ECO:0000256" key="2">
    <source>
        <dbReference type="ARBA" id="ARBA00022741"/>
    </source>
</evidence>
<feature type="region of interest" description="Disordered" evidence="6">
    <location>
        <begin position="1"/>
        <end position="46"/>
    </location>
</feature>
<comment type="caution">
    <text evidence="9">The sequence shown here is derived from an EMBL/GenBank/DDBJ whole genome shotgun (WGS) entry which is preliminary data.</text>
</comment>
<dbReference type="Pfam" id="PF00271">
    <property type="entry name" value="Helicase_C"/>
    <property type="match status" value="1"/>
</dbReference>
<feature type="region of interest" description="Disordered" evidence="6">
    <location>
        <begin position="857"/>
        <end position="884"/>
    </location>
</feature>
<evidence type="ECO:0000256" key="6">
    <source>
        <dbReference type="SAM" id="MobiDB-lite"/>
    </source>
</evidence>
<feature type="domain" description="Helicase C-terminal" evidence="8">
    <location>
        <begin position="367"/>
        <end position="555"/>
    </location>
</feature>
<proteinExistence type="inferred from homology"/>
<evidence type="ECO:0000259" key="7">
    <source>
        <dbReference type="PROSITE" id="PS51192"/>
    </source>
</evidence>
<dbReference type="PANTHER" id="PTHR18934:SF99">
    <property type="entry name" value="ATP-DEPENDENT RNA HELICASE DHX37-RELATED"/>
    <property type="match status" value="1"/>
</dbReference>
<evidence type="ECO:0000313" key="10">
    <source>
        <dbReference type="Proteomes" id="UP000019335"/>
    </source>
</evidence>
<feature type="region of interest" description="Disordered" evidence="6">
    <location>
        <begin position="264"/>
        <end position="314"/>
    </location>
</feature>
<reference evidence="9 10" key="1">
    <citation type="journal article" date="2014" name="Mol. Plant">
        <title>Chromosome Scale Genome Assembly and Transcriptome Profiling of Nannochloropsis gaditana in Nitrogen Depletion.</title>
        <authorList>
            <person name="Corteggiani Carpinelli E."/>
            <person name="Telatin A."/>
            <person name="Vitulo N."/>
            <person name="Forcato C."/>
            <person name="D'Angelo M."/>
            <person name="Schiavon R."/>
            <person name="Vezzi A."/>
            <person name="Giacometti G.M."/>
            <person name="Morosinotto T."/>
            <person name="Valle G."/>
        </authorList>
    </citation>
    <scope>NUCLEOTIDE SEQUENCE [LARGE SCALE GENOMIC DNA]</scope>
    <source>
        <strain evidence="9 10">B-31</strain>
    </source>
</reference>
<organism evidence="9 10">
    <name type="scientific">Nannochloropsis gaditana</name>
    <dbReference type="NCBI Taxonomy" id="72520"/>
    <lineage>
        <taxon>Eukaryota</taxon>
        <taxon>Sar</taxon>
        <taxon>Stramenopiles</taxon>
        <taxon>Ochrophyta</taxon>
        <taxon>Eustigmatophyceae</taxon>
        <taxon>Eustigmatales</taxon>
        <taxon>Monodopsidaceae</taxon>
        <taxon>Nannochloropsis</taxon>
    </lineage>
</organism>
<dbReference type="GO" id="GO:0004386">
    <property type="term" value="F:helicase activity"/>
    <property type="evidence" value="ECO:0007669"/>
    <property type="project" value="UniProtKB-KW"/>
</dbReference>
<feature type="compositionally biased region" description="Gly residues" evidence="6">
    <location>
        <begin position="1100"/>
        <end position="1113"/>
    </location>
</feature>
<dbReference type="SMART" id="SM00490">
    <property type="entry name" value="HELICc"/>
    <property type="match status" value="1"/>
</dbReference>
<dbReference type="SMART" id="SM00847">
    <property type="entry name" value="HA2"/>
    <property type="match status" value="1"/>
</dbReference>
<keyword evidence="10" id="KW-1185">Reference proteome</keyword>
<dbReference type="PROSITE" id="PS51194">
    <property type="entry name" value="HELICASE_CTER"/>
    <property type="match status" value="1"/>
</dbReference>
<feature type="compositionally biased region" description="Polar residues" evidence="6">
    <location>
        <begin position="861"/>
        <end position="871"/>
    </location>
</feature>
<evidence type="ECO:0000256" key="5">
    <source>
        <dbReference type="ARBA" id="ARBA00022840"/>
    </source>
</evidence>
<dbReference type="CDD" id="cd17917">
    <property type="entry name" value="DEXHc_RHA-like"/>
    <property type="match status" value="1"/>
</dbReference>
<evidence type="ECO:0000259" key="8">
    <source>
        <dbReference type="PROSITE" id="PS51194"/>
    </source>
</evidence>
<feature type="domain" description="Helicase ATP-binding" evidence="7">
    <location>
        <begin position="78"/>
        <end position="245"/>
    </location>
</feature>
<dbReference type="GO" id="GO:0005524">
    <property type="term" value="F:ATP binding"/>
    <property type="evidence" value="ECO:0007669"/>
    <property type="project" value="UniProtKB-KW"/>
</dbReference>
<feature type="compositionally biased region" description="Basic and acidic residues" evidence="6">
    <location>
        <begin position="289"/>
        <end position="300"/>
    </location>
</feature>
<dbReference type="InterPro" id="IPR007502">
    <property type="entry name" value="Helicase-assoc_dom"/>
</dbReference>
<feature type="compositionally biased region" description="Acidic residues" evidence="6">
    <location>
        <begin position="928"/>
        <end position="940"/>
    </location>
</feature>
<protein>
    <submittedName>
        <fullName evidence="9">Atp-dependent rna helicase a</fullName>
    </submittedName>
</protein>
<feature type="region of interest" description="Disordered" evidence="6">
    <location>
        <begin position="1086"/>
        <end position="1168"/>
    </location>
</feature>
<dbReference type="PANTHER" id="PTHR18934">
    <property type="entry name" value="ATP-DEPENDENT RNA HELICASE"/>
    <property type="match status" value="1"/>
</dbReference>
<evidence type="ECO:0000313" key="9">
    <source>
        <dbReference type="EMBL" id="EWM20730.1"/>
    </source>
</evidence>
<keyword evidence="2" id="KW-0547">Nucleotide-binding</keyword>
<dbReference type="GO" id="GO:0016787">
    <property type="term" value="F:hydrolase activity"/>
    <property type="evidence" value="ECO:0007669"/>
    <property type="project" value="UniProtKB-KW"/>
</dbReference>
<dbReference type="InterPro" id="IPR002464">
    <property type="entry name" value="DNA/RNA_helicase_DEAH_CS"/>
</dbReference>
<dbReference type="InterPro" id="IPR014001">
    <property type="entry name" value="Helicase_ATP-bd"/>
</dbReference>
<keyword evidence="5" id="KW-0067">ATP-binding</keyword>
<dbReference type="InterPro" id="IPR027417">
    <property type="entry name" value="P-loop_NTPase"/>
</dbReference>